<sequence>MNAAVTSETDEPLVNKPQVPSVIVHEDSSATPSVTVGRAPDGRVFEVPKTNDMISSLFNPFVKHTLIDWIVLAFLGSYVALYFLLNGSVRQYTFLALFAFWRLSYNAGIGYLLHVQSKNARLVKWARDFGVFDDKTAIHKLVKHELTAKMGTDYKFENMPDEFNTWLIFRILVDLILCSDFTTYFLFGLTCYNTLDSPVYLVLFRWLIGIGLLVFNLWVKVDAHRVVKDYAWYWGDFFFLEDLELTFDGVFEMAPHPMYSVGYAGYYGGCIITASYKLLFASLLAHAAQFVFLTLVENPHIEKTYNPSPPHKRLNSTANMDNIAAKSSSTSLNTENDLVPDVSEDSDAFPAMVAFFNFHVYRVSDVFTVLLAVYSLFPLLLPSHRIYDYFATSLSLAWILFNCIGLGIILRKQSESQSWTKLFVKYGRTPVQAFEEWKSVYNLCNVLTYTSFLVVVLRELDWPPRTENGFRYVSGLMLIALHLWVSTSIYDSLGQFGWFFGDFFLPSNSSLTYSGIYRYFNNPGRVLGTAGLWGAVLMTNSRTVFLLSAIHTFGGIGFLKFVETPHMRLLYGDQLRKEAGVVKNLKRAARLPDPFEKKVRDIQGSIDKVFSETTAAVEEFLAGAGPRLGGNVTNLKSASKVLLSKYPAKLIITRVSDELQGIDPGQYSIEVSAKSGKKSSDDGVLEVTIGDPIVVNWTSSPNRSLKDWIGLYKVGANGSTLASNVSSKGRWSAISSEAYEDHTAGVIESYSDHGEVEFRGDALFWEAGTYEFRYHHDGRHNVMAISQPFRIVLNKVECDDFETIEKTLFPMIQKCFETSGTVEAKGAEMRPGTSIPPRNADDDLWDENLDEEQIMKRVGFCIKEMYGIEFAVQVIASEKSAKSLAMRIAKTKHALKPFTVHSAQ</sequence>
<evidence type="ECO:0000256" key="13">
    <source>
        <dbReference type="HAMAP-Rule" id="MF_03217"/>
    </source>
</evidence>
<dbReference type="GO" id="GO:0005789">
    <property type="term" value="C:endoplasmic reticulum membrane"/>
    <property type="evidence" value="ECO:0007669"/>
    <property type="project" value="UniProtKB-SubCell"/>
</dbReference>
<protein>
    <recommendedName>
        <fullName evidence="13 14">Phosphatidylethanolamine N-methyltransferase</fullName>
        <shortName evidence="13">PE methyltransferase</shortName>
        <shortName evidence="13 14">PEAMT</shortName>
        <shortName evidence="13">PEMT</shortName>
        <ecNumber evidence="13 14">2.1.1.17</ecNumber>
    </recommendedName>
</protein>
<comment type="subcellular location">
    <subcellularLocation>
        <location evidence="1">Endomembrane system</location>
        <topology evidence="1">Multi-pass membrane protein</topology>
    </subcellularLocation>
    <subcellularLocation>
        <location evidence="13 14">Endoplasmic reticulum membrane</location>
        <topology evidence="13 14">Multi-pass membrane protein</topology>
    </subcellularLocation>
</comment>
<evidence type="ECO:0000256" key="10">
    <source>
        <dbReference type="ARBA" id="ARBA00023136"/>
    </source>
</evidence>
<dbReference type="GO" id="GO:0032541">
    <property type="term" value="C:cortical endoplasmic reticulum"/>
    <property type="evidence" value="ECO:0007669"/>
    <property type="project" value="EnsemblFungi"/>
</dbReference>
<feature type="transmembrane region" description="Helical" evidence="13 14">
    <location>
        <begin position="167"/>
        <end position="187"/>
    </location>
</feature>
<dbReference type="HAMAP" id="MF_03217">
    <property type="entry name" value="PEMT"/>
    <property type="match status" value="1"/>
</dbReference>
<evidence type="ECO:0000256" key="9">
    <source>
        <dbReference type="ARBA" id="ARBA00023098"/>
    </source>
</evidence>
<dbReference type="GO" id="GO:0006656">
    <property type="term" value="P:phosphatidylcholine biosynthetic process"/>
    <property type="evidence" value="ECO:0007669"/>
    <property type="project" value="UniProtKB-UniRule"/>
</dbReference>
<keyword evidence="2 13" id="KW-0444">Lipid biosynthesis</keyword>
<keyword evidence="4 13" id="KW-0808">Transferase</keyword>
<evidence type="ECO:0000256" key="1">
    <source>
        <dbReference type="ARBA" id="ARBA00004127"/>
    </source>
</evidence>
<evidence type="ECO:0000256" key="14">
    <source>
        <dbReference type="RuleBase" id="RU361122"/>
    </source>
</evidence>
<dbReference type="AlphaFoldDB" id="A0A1E4TB26"/>
<keyword evidence="12 13" id="KW-1208">Phospholipid metabolism</keyword>
<accession>A0A1E4TB26</accession>
<evidence type="ECO:0000256" key="11">
    <source>
        <dbReference type="ARBA" id="ARBA00023209"/>
    </source>
</evidence>
<evidence type="ECO:0000256" key="4">
    <source>
        <dbReference type="ARBA" id="ARBA00022679"/>
    </source>
</evidence>
<comment type="similarity">
    <text evidence="13 14">Belongs to the class VI-like SAM-binding methyltransferase superfamily. CHO2 family.</text>
</comment>
<feature type="transmembrane region" description="Helical" evidence="13 14">
    <location>
        <begin position="543"/>
        <end position="562"/>
    </location>
</feature>
<keyword evidence="9 13" id="KW-0443">Lipid metabolism</keyword>
<dbReference type="PANTHER" id="PTHR32138">
    <property type="entry name" value="PHOSPHATIDYLETHANOLAMINE N-METHYLTRANSFERASE"/>
    <property type="match status" value="1"/>
</dbReference>
<reference evidence="16" key="1">
    <citation type="submission" date="2016-02" db="EMBL/GenBank/DDBJ databases">
        <title>Comparative genomics of biotechnologically important yeasts.</title>
        <authorList>
            <consortium name="DOE Joint Genome Institute"/>
            <person name="Riley R."/>
            <person name="Haridas S."/>
            <person name="Wolfe K.H."/>
            <person name="Lopes M.R."/>
            <person name="Hittinger C.T."/>
            <person name="Goker M."/>
            <person name="Salamov A."/>
            <person name="Wisecaver J."/>
            <person name="Long T.M."/>
            <person name="Aerts A.L."/>
            <person name="Barry K."/>
            <person name="Choi C."/>
            <person name="Clum A."/>
            <person name="Coughlan A.Y."/>
            <person name="Deshpande S."/>
            <person name="Douglass A.P."/>
            <person name="Hanson S.J."/>
            <person name="Klenk H.-P."/>
            <person name="Labutti K."/>
            <person name="Lapidus A."/>
            <person name="Lindquist E."/>
            <person name="Lipzen A."/>
            <person name="Meier-Kolthoff J.P."/>
            <person name="Ohm R.A."/>
            <person name="Otillar R.P."/>
            <person name="Pangilinan J."/>
            <person name="Peng Y."/>
            <person name="Rokas A."/>
            <person name="Rosa C.A."/>
            <person name="Scheuner C."/>
            <person name="Sibirny A.A."/>
            <person name="Slot J.C."/>
            <person name="Stielow J.B."/>
            <person name="Sun H."/>
            <person name="Kurtzman C.P."/>
            <person name="Blackwell M."/>
            <person name="Jeffries T.W."/>
            <person name="Grigoriev I.V."/>
        </authorList>
    </citation>
    <scope>NUCLEOTIDE SEQUENCE [LARGE SCALE GENOMIC DNA]</scope>
    <source>
        <strain evidence="16">NRRL Y-17796</strain>
    </source>
</reference>
<feature type="transmembrane region" description="Helical" evidence="13 14">
    <location>
        <begin position="199"/>
        <end position="219"/>
    </location>
</feature>
<evidence type="ECO:0000313" key="15">
    <source>
        <dbReference type="EMBL" id="ODV88903.1"/>
    </source>
</evidence>
<keyword evidence="16" id="KW-1185">Reference proteome</keyword>
<keyword evidence="6 13" id="KW-0812">Transmembrane</keyword>
<feature type="transmembrane region" description="Helical" evidence="13 14">
    <location>
        <begin position="91"/>
        <end position="113"/>
    </location>
</feature>
<gene>
    <name evidence="15" type="ORF">CANCADRAFT_130659</name>
</gene>
<dbReference type="UniPathway" id="UPA00753"/>
<dbReference type="GO" id="GO:0032259">
    <property type="term" value="P:methylation"/>
    <property type="evidence" value="ECO:0007669"/>
    <property type="project" value="UniProtKB-KW"/>
</dbReference>
<evidence type="ECO:0000313" key="16">
    <source>
        <dbReference type="Proteomes" id="UP000095023"/>
    </source>
</evidence>
<dbReference type="Pfam" id="PF04191">
    <property type="entry name" value="PEMT"/>
    <property type="match status" value="2"/>
</dbReference>
<dbReference type="InterPro" id="IPR016219">
    <property type="entry name" value="Phosphatid-EA_MeTrfase_fun"/>
</dbReference>
<keyword evidence="8 13" id="KW-1133">Transmembrane helix</keyword>
<keyword evidence="7 13" id="KW-0256">Endoplasmic reticulum</keyword>
<keyword evidence="5 13" id="KW-0949">S-adenosyl-L-methionine</keyword>
<evidence type="ECO:0000256" key="12">
    <source>
        <dbReference type="ARBA" id="ARBA00023264"/>
    </source>
</evidence>
<keyword evidence="10 13" id="KW-0472">Membrane</keyword>
<organism evidence="15 16">
    <name type="scientific">Tortispora caseinolytica NRRL Y-17796</name>
    <dbReference type="NCBI Taxonomy" id="767744"/>
    <lineage>
        <taxon>Eukaryota</taxon>
        <taxon>Fungi</taxon>
        <taxon>Dikarya</taxon>
        <taxon>Ascomycota</taxon>
        <taxon>Saccharomycotina</taxon>
        <taxon>Trigonopsidomycetes</taxon>
        <taxon>Trigonopsidales</taxon>
        <taxon>Trigonopsidaceae</taxon>
        <taxon>Tortispora</taxon>
    </lineage>
</organism>
<comment type="caution">
    <text evidence="13 14">Lacks conserved residue(s) required for the propagation of feature annotation.</text>
</comment>
<dbReference type="GO" id="GO:0004608">
    <property type="term" value="F:phosphatidylethanolamine N-methyltransferase activity"/>
    <property type="evidence" value="ECO:0007669"/>
    <property type="project" value="UniProtKB-UniRule"/>
</dbReference>
<evidence type="ECO:0000256" key="6">
    <source>
        <dbReference type="ARBA" id="ARBA00022692"/>
    </source>
</evidence>
<evidence type="ECO:0000256" key="8">
    <source>
        <dbReference type="ARBA" id="ARBA00022989"/>
    </source>
</evidence>
<dbReference type="EC" id="2.1.1.17" evidence="13 14"/>
<name>A0A1E4TB26_9ASCO</name>
<dbReference type="PIRSF" id="PIRSF000383">
    <property type="entry name" value="PEAMT"/>
    <property type="match status" value="1"/>
</dbReference>
<feature type="transmembrane region" description="Helical" evidence="13 14">
    <location>
        <begin position="66"/>
        <end position="85"/>
    </location>
</feature>
<evidence type="ECO:0000256" key="7">
    <source>
        <dbReference type="ARBA" id="ARBA00022824"/>
    </source>
</evidence>
<dbReference type="Proteomes" id="UP000095023">
    <property type="component" value="Unassembled WGS sequence"/>
</dbReference>
<dbReference type="PROSITE" id="PS51598">
    <property type="entry name" value="SAM_CHO2"/>
    <property type="match status" value="1"/>
</dbReference>
<feature type="transmembrane region" description="Helical" evidence="13 14">
    <location>
        <begin position="389"/>
        <end position="410"/>
    </location>
</feature>
<dbReference type="EMBL" id="KV453843">
    <property type="protein sequence ID" value="ODV88903.1"/>
    <property type="molecule type" value="Genomic_DNA"/>
</dbReference>
<dbReference type="PANTHER" id="PTHR32138:SF0">
    <property type="entry name" value="PHOSPHATIDYLETHANOLAMINE N-METHYLTRANSFERASE"/>
    <property type="match status" value="1"/>
</dbReference>
<comment type="function">
    <text evidence="13 14">Catalyzes the first step of the methylation pathway of phosphatidylcholine biosynthesis, the SAM-dependent methylation of phosphatidylethanolamine (PE) to phosphatidylmonomethylethanolamine (PMME).</text>
</comment>
<dbReference type="Gene3D" id="2.60.40.2840">
    <property type="match status" value="1"/>
</dbReference>
<keyword evidence="3 13" id="KW-0489">Methyltransferase</keyword>
<evidence type="ECO:0000256" key="3">
    <source>
        <dbReference type="ARBA" id="ARBA00022603"/>
    </source>
</evidence>
<feature type="transmembrane region" description="Helical" evidence="13 14">
    <location>
        <begin position="469"/>
        <end position="490"/>
    </location>
</feature>
<proteinExistence type="inferred from homology"/>
<dbReference type="GO" id="GO:0097038">
    <property type="term" value="C:perinuclear endoplasmic reticulum"/>
    <property type="evidence" value="ECO:0007669"/>
    <property type="project" value="EnsemblFungi"/>
</dbReference>
<dbReference type="OrthoDB" id="4583at2759"/>
<comment type="pathway">
    <text evidence="13 14">Phospholipid metabolism; phosphatidylcholine biosynthesis.</text>
</comment>
<keyword evidence="11 13" id="KW-0594">Phospholipid biosynthesis</keyword>
<comment type="catalytic activity">
    <reaction evidence="13 14">
        <text>a 1,2-diacyl-sn-glycero-3-phosphoethanolamine + S-adenosyl-L-methionine = a 1,2-diacyl-sn-glycero-3-phospho-N-methylethanolamine + S-adenosyl-L-homocysteine + H(+)</text>
        <dbReference type="Rhea" id="RHEA:11164"/>
        <dbReference type="ChEBI" id="CHEBI:15378"/>
        <dbReference type="ChEBI" id="CHEBI:57856"/>
        <dbReference type="ChEBI" id="CHEBI:59789"/>
        <dbReference type="ChEBI" id="CHEBI:64573"/>
        <dbReference type="ChEBI" id="CHEBI:64612"/>
        <dbReference type="EC" id="2.1.1.17"/>
    </reaction>
</comment>
<dbReference type="InterPro" id="IPR007318">
    <property type="entry name" value="Phopholipid_MeTrfase"/>
</dbReference>
<evidence type="ECO:0000256" key="2">
    <source>
        <dbReference type="ARBA" id="ARBA00022516"/>
    </source>
</evidence>
<evidence type="ECO:0000256" key="5">
    <source>
        <dbReference type="ARBA" id="ARBA00022691"/>
    </source>
</evidence>
<feature type="transmembrane region" description="Helical" evidence="13 14">
    <location>
        <begin position="359"/>
        <end position="377"/>
    </location>
</feature>